<dbReference type="AlphaFoldDB" id="A0A1C7FIW5"/>
<name>A0A1C7FIW5_9VIBR</name>
<dbReference type="RefSeq" id="WP_065546880.1">
    <property type="nucleotide sequence ID" value="NZ_CP016416.1"/>
</dbReference>
<dbReference type="PATRIC" id="fig|45658.7.peg.4356"/>
<dbReference type="Proteomes" id="UP000092528">
    <property type="component" value="Plasmid pVS127"/>
</dbReference>
<keyword evidence="2" id="KW-1185">Reference proteome</keyword>
<dbReference type="EMBL" id="CP016416">
    <property type="protein sequence ID" value="ANU39403.1"/>
    <property type="molecule type" value="Genomic_DNA"/>
</dbReference>
<keyword evidence="1" id="KW-0614">Plasmid</keyword>
<protein>
    <recommendedName>
        <fullName evidence="3">Type 4 secretion system PilS N-terminal domain-containing protein</fullName>
    </recommendedName>
</protein>
<evidence type="ECO:0008006" key="3">
    <source>
        <dbReference type="Google" id="ProtNLM"/>
    </source>
</evidence>
<proteinExistence type="predicted"/>
<accession>A0A1C7FIW5</accession>
<reference evidence="1 2" key="1">
    <citation type="submission" date="2016-07" db="EMBL/GenBank/DDBJ databases">
        <title>Genome sequencing of Vibrio scophthalmi strain VS-05, an isolated from Paralichthys olivaceus.</title>
        <authorList>
            <person name="Han H.-J."/>
        </authorList>
    </citation>
    <scope>NUCLEOTIDE SEQUENCE [LARGE SCALE GENOMIC DNA]</scope>
    <source>
        <strain evidence="1 2">VS-05</strain>
        <plasmid evidence="2">pvs127</plasmid>
    </source>
</reference>
<geneLocation type="plasmid" evidence="2">
    <name>pvs127</name>
</geneLocation>
<evidence type="ECO:0000313" key="1">
    <source>
        <dbReference type="EMBL" id="ANU39403.1"/>
    </source>
</evidence>
<sequence length="171" mass="17942">MKTIKTFPKNTRGRMQKQKGASLMDFLLWSALAALLLAGVVQLYVTGSAYANRTQTVTAVTSIKAGAESVKTINHAGVNMAKVCDERRNAVSMKICGDARNGVGTNQYGGNYTLEPDNANLSRVKVGVTNVDTQYIDALADSLSALAAGNCTQAAGCSTLTVSGNTITVTM</sequence>
<organism evidence="1 2">
    <name type="scientific">Vibrio scophthalmi</name>
    <dbReference type="NCBI Taxonomy" id="45658"/>
    <lineage>
        <taxon>Bacteria</taxon>
        <taxon>Pseudomonadati</taxon>
        <taxon>Pseudomonadota</taxon>
        <taxon>Gammaproteobacteria</taxon>
        <taxon>Vibrionales</taxon>
        <taxon>Vibrionaceae</taxon>
        <taxon>Vibrio</taxon>
    </lineage>
</organism>
<gene>
    <name evidence="1" type="ORF">VSVS05_04368</name>
</gene>
<evidence type="ECO:0000313" key="2">
    <source>
        <dbReference type="Proteomes" id="UP000092528"/>
    </source>
</evidence>